<dbReference type="RefSeq" id="WP_249293431.1">
    <property type="nucleotide sequence ID" value="NZ_JACRSV010000001.1"/>
</dbReference>
<comment type="caution">
    <text evidence="3">The sequence shown here is derived from an EMBL/GenBank/DDBJ whole genome shotgun (WGS) entry which is preliminary data.</text>
</comment>
<dbReference type="Gene3D" id="6.10.250.660">
    <property type="match status" value="1"/>
</dbReference>
<keyword evidence="1" id="KW-0175">Coiled coil</keyword>
<protein>
    <submittedName>
        <fullName evidence="3">DivIVA domain-containing protein</fullName>
    </submittedName>
</protein>
<dbReference type="Gene3D" id="1.20.5.620">
    <property type="entry name" value="F1F0 ATP synthase subunit B, membrane domain"/>
    <property type="match status" value="1"/>
</dbReference>
<dbReference type="EMBL" id="JACRSV010000001">
    <property type="protein sequence ID" value="MBC8558537.1"/>
    <property type="molecule type" value="Genomic_DNA"/>
</dbReference>
<dbReference type="AlphaFoldDB" id="A0A926E071"/>
<feature type="compositionally biased region" description="Basic and acidic residues" evidence="2">
    <location>
        <begin position="235"/>
        <end position="246"/>
    </location>
</feature>
<name>A0A926E071_9FIRM</name>
<feature type="coiled-coil region" evidence="1">
    <location>
        <begin position="20"/>
        <end position="65"/>
    </location>
</feature>
<evidence type="ECO:0000313" key="4">
    <source>
        <dbReference type="Proteomes" id="UP000610760"/>
    </source>
</evidence>
<evidence type="ECO:0000313" key="3">
    <source>
        <dbReference type="EMBL" id="MBC8558537.1"/>
    </source>
</evidence>
<dbReference type="Pfam" id="PF05103">
    <property type="entry name" value="DivIVA"/>
    <property type="match status" value="1"/>
</dbReference>
<organism evidence="3 4">
    <name type="scientific">Fumia xinanensis</name>
    <dbReference type="NCBI Taxonomy" id="2763659"/>
    <lineage>
        <taxon>Bacteria</taxon>
        <taxon>Bacillati</taxon>
        <taxon>Bacillota</taxon>
        <taxon>Clostridia</taxon>
        <taxon>Eubacteriales</taxon>
        <taxon>Oscillospiraceae</taxon>
        <taxon>Fumia</taxon>
    </lineage>
</organism>
<evidence type="ECO:0000256" key="2">
    <source>
        <dbReference type="SAM" id="MobiDB-lite"/>
    </source>
</evidence>
<accession>A0A926E071</accession>
<dbReference type="PANTHER" id="PTHR35794:SF1">
    <property type="entry name" value="CELL CYCLE PROTEIN GPSB"/>
    <property type="match status" value="1"/>
</dbReference>
<sequence>MSKPVKMFEKAAFGYRPEDVDNHIDELNRQISSLEAEKEELVAKMRVLAEKINEYRKEESDLKDALLGAQKMGNTIMNEAKTKADMMITDAKNRADRMVYDAQKQAEETIGAIQRQTEKEKMTLAKMQKEVSDFKATLLATYKRHLNVITNLPEMDAETAEFYNDKLGGIKEEATEEAQETVAEVTEEVSTSSESVEASATEETVEETDETVSTMRFDKVQSNNSKPAFTPTRKPTFEEKFGELKFGKNNNR</sequence>
<feature type="region of interest" description="Disordered" evidence="2">
    <location>
        <begin position="187"/>
        <end position="252"/>
    </location>
</feature>
<reference evidence="3" key="1">
    <citation type="submission" date="2020-08" db="EMBL/GenBank/DDBJ databases">
        <title>Genome public.</title>
        <authorList>
            <person name="Liu C."/>
            <person name="Sun Q."/>
        </authorList>
    </citation>
    <scope>NUCLEOTIDE SEQUENCE</scope>
    <source>
        <strain evidence="3">NSJ-33</strain>
    </source>
</reference>
<keyword evidence="4" id="KW-1185">Reference proteome</keyword>
<dbReference type="InterPro" id="IPR007793">
    <property type="entry name" value="DivIVA_fam"/>
</dbReference>
<dbReference type="PANTHER" id="PTHR35794">
    <property type="entry name" value="CELL DIVISION PROTEIN DIVIVA"/>
    <property type="match status" value="1"/>
</dbReference>
<evidence type="ECO:0000256" key="1">
    <source>
        <dbReference type="SAM" id="Coils"/>
    </source>
</evidence>
<feature type="compositionally biased region" description="Low complexity" evidence="2">
    <location>
        <begin position="187"/>
        <end position="202"/>
    </location>
</feature>
<gene>
    <name evidence="3" type="ORF">H8710_00505</name>
</gene>
<dbReference type="Proteomes" id="UP000610760">
    <property type="component" value="Unassembled WGS sequence"/>
</dbReference>
<proteinExistence type="predicted"/>